<organism evidence="8 9">
    <name type="scientific">Fructilactobacillus sanfranciscensis (strain TMW 1.1304)</name>
    <name type="common">Lactobacillus sanfranciscensis</name>
    <dbReference type="NCBI Taxonomy" id="714313"/>
    <lineage>
        <taxon>Bacteria</taxon>
        <taxon>Bacillati</taxon>
        <taxon>Bacillota</taxon>
        <taxon>Bacilli</taxon>
        <taxon>Lactobacillales</taxon>
        <taxon>Lactobacillaceae</taxon>
        <taxon>Fructilactobacillus</taxon>
    </lineage>
</organism>
<dbReference type="eggNOG" id="COG0477">
    <property type="taxonomic scope" value="Bacteria"/>
</dbReference>
<dbReference type="OrthoDB" id="2414439at2"/>
<evidence type="ECO:0000259" key="7">
    <source>
        <dbReference type="PROSITE" id="PS50850"/>
    </source>
</evidence>
<keyword evidence="5 6" id="KW-0472">Membrane</keyword>
<dbReference type="InterPro" id="IPR020846">
    <property type="entry name" value="MFS_dom"/>
</dbReference>
<dbReference type="STRING" id="714313.LSA_01140"/>
<dbReference type="Pfam" id="PF07690">
    <property type="entry name" value="MFS_1"/>
    <property type="match status" value="1"/>
</dbReference>
<evidence type="ECO:0000256" key="5">
    <source>
        <dbReference type="ARBA" id="ARBA00023136"/>
    </source>
</evidence>
<dbReference type="KEGG" id="lsn:LSA_01140"/>
<feature type="domain" description="Major facilitator superfamily (MFS) profile" evidence="7">
    <location>
        <begin position="1"/>
        <end position="142"/>
    </location>
</feature>
<keyword evidence="3 6" id="KW-0812">Transmembrane</keyword>
<feature type="transmembrane region" description="Helical" evidence="6">
    <location>
        <begin position="57"/>
        <end position="77"/>
    </location>
</feature>
<dbReference type="Proteomes" id="UP000001285">
    <property type="component" value="Chromosome"/>
</dbReference>
<keyword evidence="2" id="KW-0813">Transport</keyword>
<evidence type="ECO:0000313" key="8">
    <source>
        <dbReference type="EMBL" id="AEN98596.1"/>
    </source>
</evidence>
<evidence type="ECO:0000256" key="4">
    <source>
        <dbReference type="ARBA" id="ARBA00022989"/>
    </source>
</evidence>
<dbReference type="PROSITE" id="PS50850">
    <property type="entry name" value="MFS"/>
    <property type="match status" value="1"/>
</dbReference>
<evidence type="ECO:0000256" key="3">
    <source>
        <dbReference type="ARBA" id="ARBA00022692"/>
    </source>
</evidence>
<dbReference type="RefSeq" id="WP_014081461.1">
    <property type="nucleotide sequence ID" value="NC_015978.1"/>
</dbReference>
<dbReference type="HOGENOM" id="CLU_1813381_0_0_9"/>
<feature type="transmembrane region" description="Helical" evidence="6">
    <location>
        <begin position="83"/>
        <end position="105"/>
    </location>
</feature>
<dbReference type="GO" id="GO:0022857">
    <property type="term" value="F:transmembrane transporter activity"/>
    <property type="evidence" value="ECO:0007669"/>
    <property type="project" value="InterPro"/>
</dbReference>
<dbReference type="Gene3D" id="1.20.1250.20">
    <property type="entry name" value="MFS general substrate transporter like domains"/>
    <property type="match status" value="1"/>
</dbReference>
<reference evidence="8 9" key="1">
    <citation type="journal article" date="2011" name="Microb. Cell Fact.">
        <title>Genomic analysis reveals Lactobacillus sanfranciscensis as stable element in traditional sourdoughs.</title>
        <authorList>
            <person name="Vogel R.F."/>
            <person name="Pavlovic M."/>
            <person name="Ehrmann M.A."/>
            <person name="Wiezer A."/>
            <person name="Liesegang H."/>
            <person name="Offschanka S."/>
            <person name="Voget S."/>
            <person name="Angelov A."/>
            <person name="Bocker G."/>
            <person name="Liebl W."/>
        </authorList>
    </citation>
    <scope>NUCLEOTIDE SEQUENCE [LARGE SCALE GENOMIC DNA]</scope>
    <source>
        <strain evidence="8 9">TMW 1.1304</strain>
    </source>
</reference>
<dbReference type="EMBL" id="CP002461">
    <property type="protein sequence ID" value="AEN98596.1"/>
    <property type="molecule type" value="Genomic_DNA"/>
</dbReference>
<dbReference type="AlphaFoldDB" id="G2KUS8"/>
<dbReference type="GO" id="GO:0005886">
    <property type="term" value="C:plasma membrane"/>
    <property type="evidence" value="ECO:0007669"/>
    <property type="project" value="UniProtKB-SubCell"/>
</dbReference>
<protein>
    <recommendedName>
        <fullName evidence="7">Major facilitator superfamily (MFS) profile domain-containing protein</fullName>
    </recommendedName>
</protein>
<feature type="transmembrane region" description="Helical" evidence="6">
    <location>
        <begin position="20"/>
        <end position="45"/>
    </location>
</feature>
<dbReference type="InterPro" id="IPR036259">
    <property type="entry name" value="MFS_trans_sf"/>
</dbReference>
<evidence type="ECO:0000256" key="6">
    <source>
        <dbReference type="SAM" id="Phobius"/>
    </source>
</evidence>
<evidence type="ECO:0000256" key="1">
    <source>
        <dbReference type="ARBA" id="ARBA00004651"/>
    </source>
</evidence>
<evidence type="ECO:0000256" key="2">
    <source>
        <dbReference type="ARBA" id="ARBA00022448"/>
    </source>
</evidence>
<accession>G2KUS8</accession>
<dbReference type="InterPro" id="IPR011701">
    <property type="entry name" value="MFS"/>
</dbReference>
<proteinExistence type="predicted"/>
<name>G2KUS8_FRUST</name>
<dbReference type="SUPFAM" id="SSF103473">
    <property type="entry name" value="MFS general substrate transporter"/>
    <property type="match status" value="1"/>
</dbReference>
<keyword evidence="9" id="KW-1185">Reference proteome</keyword>
<dbReference type="PANTHER" id="PTHR42718:SF9">
    <property type="entry name" value="MAJOR FACILITATOR SUPERFAMILY MULTIDRUG TRANSPORTER MFSC"/>
    <property type="match status" value="1"/>
</dbReference>
<gene>
    <name evidence="8" type="ordered locus">LSA_01140</name>
</gene>
<sequence>MATLDVSISNVAVTTIQSDLHLTAAAGAWILDSYMLSFASLLFLGGSLANRYGIKKPLLFGLSLAAVTSVGLALSVFTGNYALLAVLYALGNLGIVISVPAMTTLTMQSAGSEYSNIASTMLNIARQTGSLVGLVAKIRVEA</sequence>
<evidence type="ECO:0000313" key="9">
    <source>
        <dbReference type="Proteomes" id="UP000001285"/>
    </source>
</evidence>
<dbReference type="PANTHER" id="PTHR42718">
    <property type="entry name" value="MAJOR FACILITATOR SUPERFAMILY MULTIDRUG TRANSPORTER MFSC"/>
    <property type="match status" value="1"/>
</dbReference>
<comment type="subcellular location">
    <subcellularLocation>
        <location evidence="1">Cell membrane</location>
        <topology evidence="1">Multi-pass membrane protein</topology>
    </subcellularLocation>
</comment>
<keyword evidence="4 6" id="KW-1133">Transmembrane helix</keyword>